<gene>
    <name evidence="2" type="ORF">PS2015_25</name>
</gene>
<name>A0A0S2K9J6_9GAMM</name>
<evidence type="ECO:0000313" key="2">
    <source>
        <dbReference type="EMBL" id="ALO44723.1"/>
    </source>
</evidence>
<feature type="transmembrane region" description="Helical" evidence="1">
    <location>
        <begin position="6"/>
        <end position="24"/>
    </location>
</feature>
<dbReference type="KEGG" id="pspi:PS2015_25"/>
<sequence length="69" mass="7689">MLKILIALLLAGIVISLVAGFIFFYKDQGRSRRVMYALGTRVTLAIILMIVVFYGLVTGQMNLSTPWNP</sequence>
<reference evidence="2 3" key="1">
    <citation type="submission" date="2015-11" db="EMBL/GenBank/DDBJ databases">
        <authorList>
            <person name="Zhang Y."/>
            <person name="Guo Z."/>
        </authorList>
    </citation>
    <scope>NUCLEOTIDE SEQUENCE [LARGE SCALE GENOMIC DNA]</scope>
    <source>
        <strain evidence="2 3">KCTC 32221</strain>
    </source>
</reference>
<keyword evidence="1" id="KW-0812">Transmembrane</keyword>
<dbReference type="RefSeq" id="WP_058020258.1">
    <property type="nucleotide sequence ID" value="NZ_CP013189.1"/>
</dbReference>
<dbReference type="Pfam" id="PF11137">
    <property type="entry name" value="DUF2909"/>
    <property type="match status" value="1"/>
</dbReference>
<organism evidence="2 3">
    <name type="scientific">Pseudohongiella spirulinae</name>
    <dbReference type="NCBI Taxonomy" id="1249552"/>
    <lineage>
        <taxon>Bacteria</taxon>
        <taxon>Pseudomonadati</taxon>
        <taxon>Pseudomonadota</taxon>
        <taxon>Gammaproteobacteria</taxon>
        <taxon>Pseudomonadales</taxon>
        <taxon>Pseudohongiellaceae</taxon>
        <taxon>Pseudohongiella</taxon>
    </lineage>
</organism>
<evidence type="ECO:0000313" key="3">
    <source>
        <dbReference type="Proteomes" id="UP000065641"/>
    </source>
</evidence>
<protein>
    <submittedName>
        <fullName evidence="2">DNA polymerase A</fullName>
    </submittedName>
</protein>
<dbReference type="InterPro" id="IPR021313">
    <property type="entry name" value="DUF2909"/>
</dbReference>
<dbReference type="AlphaFoldDB" id="A0A0S2K9J6"/>
<feature type="transmembrane region" description="Helical" evidence="1">
    <location>
        <begin position="36"/>
        <end position="57"/>
    </location>
</feature>
<evidence type="ECO:0000256" key="1">
    <source>
        <dbReference type="SAM" id="Phobius"/>
    </source>
</evidence>
<proteinExistence type="predicted"/>
<dbReference type="OrthoDB" id="7068201at2"/>
<dbReference type="STRING" id="1249552.PS2015_25"/>
<keyword evidence="1" id="KW-1133">Transmembrane helix</keyword>
<dbReference type="Proteomes" id="UP000065641">
    <property type="component" value="Chromosome"/>
</dbReference>
<accession>A0A0S2K9J6</accession>
<dbReference type="EMBL" id="CP013189">
    <property type="protein sequence ID" value="ALO44723.1"/>
    <property type="molecule type" value="Genomic_DNA"/>
</dbReference>
<keyword evidence="1" id="KW-0472">Membrane</keyword>
<keyword evidence="3" id="KW-1185">Reference proteome</keyword>